<dbReference type="Proteomes" id="UP000186309">
    <property type="component" value="Chromosome"/>
</dbReference>
<dbReference type="STRING" id="1387353.BSF38_00796"/>
<dbReference type="RefSeq" id="WP_076343564.1">
    <property type="nucleotide sequence ID" value="NZ_CP019082.1"/>
</dbReference>
<protein>
    <submittedName>
        <fullName evidence="2">Uncharacterized protein</fullName>
    </submittedName>
</protein>
<dbReference type="OrthoDB" id="263138at2"/>
<accession>A0A1U7CKA8</accession>
<evidence type="ECO:0000313" key="3">
    <source>
        <dbReference type="Proteomes" id="UP000186309"/>
    </source>
</evidence>
<dbReference type="KEGG" id="pbor:BSF38_00796"/>
<reference evidence="3" key="1">
    <citation type="submission" date="2016-12" db="EMBL/GenBank/DDBJ databases">
        <title>Comparative genomics of four Isosphaeraceae planctomycetes: a common pool of plasmids and glycoside hydrolase genes.</title>
        <authorList>
            <person name="Ivanova A."/>
        </authorList>
    </citation>
    <scope>NUCLEOTIDE SEQUENCE [LARGE SCALE GENOMIC DNA]</scope>
    <source>
        <strain evidence="3">PX4</strain>
    </source>
</reference>
<keyword evidence="3" id="KW-1185">Reference proteome</keyword>
<evidence type="ECO:0000313" key="2">
    <source>
        <dbReference type="EMBL" id="APW59374.1"/>
    </source>
</evidence>
<dbReference type="EMBL" id="CP019082">
    <property type="protein sequence ID" value="APW59374.1"/>
    <property type="molecule type" value="Genomic_DNA"/>
</dbReference>
<name>A0A1U7CKA8_9BACT</name>
<feature type="region of interest" description="Disordered" evidence="1">
    <location>
        <begin position="1"/>
        <end position="28"/>
    </location>
</feature>
<sequence>MDSGARRIEDPGWDEIPGPTLGQDDADSSTAWLGDLLASLEHDPEQSWNAFQGLEAIDPESRLQIVAELLKARGGDGLTRLLLLLGESRDEDTRAAIGRATAEASPDAAPTFAIATTGDSPSRRVIRSLVTAVDGEGSGAIVVSTERQGVVSSAAFLCDVRKGILDVLGVAEADHEAESDLYEQFAELSSGQCVEDAPELALGLLSGSLLLSGRSTPPAVRPWLDAMLGAGFHSGSFLATKPEWASAPIDQAVLAERSWNVLEECPGWVDGSPLTFELAQEISLRERRAAADPARDSGAYRYLFERRLIHRLELYRRMLLWMAFFWDAAGDDELSLSAGILAGQLADEQYAVPAHPFAVALTTRSLHEAQRLLGTAADPRSS</sequence>
<dbReference type="AlphaFoldDB" id="A0A1U7CKA8"/>
<gene>
    <name evidence="2" type="ORF">BSF38_00796</name>
</gene>
<feature type="compositionally biased region" description="Basic and acidic residues" evidence="1">
    <location>
        <begin position="1"/>
        <end position="10"/>
    </location>
</feature>
<evidence type="ECO:0000256" key="1">
    <source>
        <dbReference type="SAM" id="MobiDB-lite"/>
    </source>
</evidence>
<organism evidence="2 3">
    <name type="scientific">Paludisphaera borealis</name>
    <dbReference type="NCBI Taxonomy" id="1387353"/>
    <lineage>
        <taxon>Bacteria</taxon>
        <taxon>Pseudomonadati</taxon>
        <taxon>Planctomycetota</taxon>
        <taxon>Planctomycetia</taxon>
        <taxon>Isosphaerales</taxon>
        <taxon>Isosphaeraceae</taxon>
        <taxon>Paludisphaera</taxon>
    </lineage>
</organism>
<proteinExistence type="predicted"/>